<dbReference type="Pfam" id="PF14016">
    <property type="entry name" value="DUF4232"/>
    <property type="match status" value="1"/>
</dbReference>
<sequence length="144" mass="15780">MLCRADQLALRLDDGGGDFNGMSHSGTYIVLRNRGNVACVLPGRVPVSFLDAHRRVLRASVQPMPGMHPGPVVRPVTVAAKGEVRRSLRWVSGEVFDNTQCIDPAYVRLRVGQGALTARFRGHLCGTADDGPRYQVVPFKSWPE</sequence>
<name>A0AAQ1GJ32_9BURK</name>
<evidence type="ECO:0000313" key="3">
    <source>
        <dbReference type="Proteomes" id="UP000183529"/>
    </source>
</evidence>
<reference evidence="2 3" key="1">
    <citation type="submission" date="2016-10" db="EMBL/GenBank/DDBJ databases">
        <authorList>
            <person name="Varghese N."/>
            <person name="Submissions S."/>
        </authorList>
    </citation>
    <scope>NUCLEOTIDE SEQUENCE [LARGE SCALE GENOMIC DNA]</scope>
    <source>
        <strain evidence="2 3">LMG 22274</strain>
    </source>
</reference>
<accession>A0AAQ1GJ32</accession>
<dbReference type="EMBL" id="FNZM01000013">
    <property type="protein sequence ID" value="SEK02800.1"/>
    <property type="molecule type" value="Genomic_DNA"/>
</dbReference>
<dbReference type="InterPro" id="IPR025326">
    <property type="entry name" value="DUF4232"/>
</dbReference>
<dbReference type="Proteomes" id="UP000183529">
    <property type="component" value="Unassembled WGS sequence"/>
</dbReference>
<proteinExistence type="predicted"/>
<comment type="caution">
    <text evidence="2">The sequence shown here is derived from an EMBL/GenBank/DDBJ whole genome shotgun (WGS) entry which is preliminary data.</text>
</comment>
<dbReference type="AlphaFoldDB" id="A0AAQ1GJ32"/>
<protein>
    <recommendedName>
        <fullName evidence="1">DUF4232 domain-containing protein</fullName>
    </recommendedName>
</protein>
<organism evidence="2 3">
    <name type="scientific">Paraburkholderia tropica</name>
    <dbReference type="NCBI Taxonomy" id="92647"/>
    <lineage>
        <taxon>Bacteria</taxon>
        <taxon>Pseudomonadati</taxon>
        <taxon>Pseudomonadota</taxon>
        <taxon>Betaproteobacteria</taxon>
        <taxon>Burkholderiales</taxon>
        <taxon>Burkholderiaceae</taxon>
        <taxon>Paraburkholderia</taxon>
    </lineage>
</organism>
<gene>
    <name evidence="2" type="ORF">SAMN05216550_113218</name>
</gene>
<evidence type="ECO:0000313" key="2">
    <source>
        <dbReference type="EMBL" id="SEK02800.1"/>
    </source>
</evidence>
<feature type="domain" description="DUF4232" evidence="1">
    <location>
        <begin position="3"/>
        <end position="138"/>
    </location>
</feature>
<evidence type="ECO:0000259" key="1">
    <source>
        <dbReference type="Pfam" id="PF14016"/>
    </source>
</evidence>